<gene>
    <name evidence="3" type="ORF">AWM70_21180</name>
</gene>
<sequence>MVKKKLTALLLAAVVSALMAIPAAAYGTNDTVNANNTNGHMQANNVRTYATDGNNHTDWGWLGLLGLLGLAGLRRRSSERS</sequence>
<dbReference type="NCBIfam" id="TIGR03901">
    <property type="entry name" value="MYXO-CTERM"/>
    <property type="match status" value="1"/>
</dbReference>
<feature type="signal peptide" evidence="2">
    <location>
        <begin position="1"/>
        <end position="25"/>
    </location>
</feature>
<organism evidence="3 4">
    <name type="scientific">Paenibacillus yonginensis</name>
    <dbReference type="NCBI Taxonomy" id="1462996"/>
    <lineage>
        <taxon>Bacteria</taxon>
        <taxon>Bacillati</taxon>
        <taxon>Bacillota</taxon>
        <taxon>Bacilli</taxon>
        <taxon>Bacillales</taxon>
        <taxon>Paenibacillaceae</taxon>
        <taxon>Paenibacillus</taxon>
    </lineage>
</organism>
<evidence type="ECO:0000313" key="3">
    <source>
        <dbReference type="EMBL" id="ANS76785.1"/>
    </source>
</evidence>
<feature type="transmembrane region" description="Helical" evidence="1">
    <location>
        <begin position="59"/>
        <end position="75"/>
    </location>
</feature>
<protein>
    <recommendedName>
        <fullName evidence="5">MYXO-CTERM domain-containing protein</fullName>
    </recommendedName>
</protein>
<evidence type="ECO:0000256" key="1">
    <source>
        <dbReference type="SAM" id="Phobius"/>
    </source>
</evidence>
<evidence type="ECO:0000313" key="4">
    <source>
        <dbReference type="Proteomes" id="UP000092573"/>
    </source>
</evidence>
<dbReference type="NCBIfam" id="NF041742">
    <property type="entry name" value="WGxxGxxG_fam"/>
    <property type="match status" value="1"/>
</dbReference>
<dbReference type="NCBIfam" id="NF038039">
    <property type="entry name" value="WGxxGxxG-CTERM"/>
    <property type="match status" value="1"/>
</dbReference>
<proteinExistence type="predicted"/>
<accession>A0A1B1N5X9</accession>
<keyword evidence="1" id="KW-0812">Transmembrane</keyword>
<reference evidence="3 4" key="1">
    <citation type="submission" date="2016-01" db="EMBL/GenBank/DDBJ databases">
        <title>Complete Genome Sequence of Paenibacillus yonginensis DCY84, a novel Plant Growth-Promoting Bacteria with Elicitation of Induced Systemic Resistance.</title>
        <authorList>
            <person name="Kim Y.J."/>
            <person name="Yang D.C."/>
            <person name="Sukweenadhi J."/>
        </authorList>
    </citation>
    <scope>NUCLEOTIDE SEQUENCE [LARGE SCALE GENOMIC DNA]</scope>
    <source>
        <strain evidence="3 4">DCY84</strain>
    </source>
</reference>
<keyword evidence="1" id="KW-0472">Membrane</keyword>
<keyword evidence="1" id="KW-1133">Transmembrane helix</keyword>
<evidence type="ECO:0000256" key="2">
    <source>
        <dbReference type="SAM" id="SignalP"/>
    </source>
</evidence>
<dbReference type="Proteomes" id="UP000092573">
    <property type="component" value="Chromosome"/>
</dbReference>
<name>A0A1B1N5X9_9BACL</name>
<dbReference type="AlphaFoldDB" id="A0A1B1N5X9"/>
<keyword evidence="4" id="KW-1185">Reference proteome</keyword>
<keyword evidence="2" id="KW-0732">Signal</keyword>
<dbReference type="InterPro" id="IPR024038">
    <property type="entry name" value="MYXO-CTERM"/>
</dbReference>
<dbReference type="KEGG" id="pyg:AWM70_21180"/>
<dbReference type="EMBL" id="CP014167">
    <property type="protein sequence ID" value="ANS76785.1"/>
    <property type="molecule type" value="Genomic_DNA"/>
</dbReference>
<feature type="chain" id="PRO_5008527678" description="MYXO-CTERM domain-containing protein" evidence="2">
    <location>
        <begin position="26"/>
        <end position="81"/>
    </location>
</feature>
<evidence type="ECO:0008006" key="5">
    <source>
        <dbReference type="Google" id="ProtNLM"/>
    </source>
</evidence>